<evidence type="ECO:0000256" key="2">
    <source>
        <dbReference type="ARBA" id="ARBA00023002"/>
    </source>
</evidence>
<name>A0A0C1CBX3_9BACT</name>
<dbReference type="PROSITE" id="PS00061">
    <property type="entry name" value="ADH_SHORT"/>
    <property type="match status" value="1"/>
</dbReference>
<protein>
    <submittedName>
        <fullName evidence="4">Putative oxidoreductase</fullName>
        <ecNumber evidence="4">1.-.-.-</ecNumber>
    </submittedName>
</protein>
<dbReference type="PANTHER" id="PTHR43115:SF4">
    <property type="entry name" value="DEHYDROGENASE_REDUCTASE SDR FAMILY MEMBER 11"/>
    <property type="match status" value="1"/>
</dbReference>
<dbReference type="PATRIC" id="fig|83552.4.peg.348"/>
<evidence type="ECO:0000256" key="3">
    <source>
        <dbReference type="RuleBase" id="RU000363"/>
    </source>
</evidence>
<evidence type="ECO:0000313" key="4">
    <source>
        <dbReference type="EMBL" id="KIA78420.1"/>
    </source>
</evidence>
<dbReference type="SUPFAM" id="SSF51735">
    <property type="entry name" value="NAD(P)-binding Rossmann-fold domains"/>
    <property type="match status" value="1"/>
</dbReference>
<proteinExistence type="inferred from homology"/>
<keyword evidence="2 4" id="KW-0560">Oxidoreductase</keyword>
<dbReference type="EMBL" id="JSAM01000020">
    <property type="protein sequence ID" value="KIA78420.1"/>
    <property type="molecule type" value="Genomic_DNA"/>
</dbReference>
<evidence type="ECO:0000313" key="5">
    <source>
        <dbReference type="Proteomes" id="UP000031307"/>
    </source>
</evidence>
<dbReference type="PRINTS" id="PR00081">
    <property type="entry name" value="GDHRDH"/>
</dbReference>
<dbReference type="PRINTS" id="PR00080">
    <property type="entry name" value="SDRFAMILY"/>
</dbReference>
<gene>
    <name evidence="4" type="ORF">DB43_DZ00070</name>
</gene>
<dbReference type="FunFam" id="3.40.50.720:FF:000047">
    <property type="entry name" value="NADP-dependent L-serine/L-allo-threonine dehydrogenase"/>
    <property type="match status" value="1"/>
</dbReference>
<accession>A0A0C1CBX3</accession>
<dbReference type="Pfam" id="PF00106">
    <property type="entry name" value="adh_short"/>
    <property type="match status" value="1"/>
</dbReference>
<comment type="similarity">
    <text evidence="1 3">Belongs to the short-chain dehydrogenases/reductases (SDR) family.</text>
</comment>
<dbReference type="PANTHER" id="PTHR43115">
    <property type="entry name" value="DEHYDROGENASE/REDUCTASE SDR FAMILY MEMBER 11"/>
    <property type="match status" value="1"/>
</dbReference>
<dbReference type="EC" id="1.-.-.-" evidence="4"/>
<dbReference type="Proteomes" id="UP000031307">
    <property type="component" value="Unassembled WGS sequence"/>
</dbReference>
<comment type="caution">
    <text evidence="4">The sequence shown here is derived from an EMBL/GenBank/DDBJ whole genome shotgun (WGS) entry which is preliminary data.</text>
</comment>
<dbReference type="InterPro" id="IPR002347">
    <property type="entry name" value="SDR_fam"/>
</dbReference>
<dbReference type="InterPro" id="IPR036291">
    <property type="entry name" value="NAD(P)-bd_dom_sf"/>
</dbReference>
<sequence>MRGKMMSNNLKNKVIAITGASSGIGEATARWLAQQGAKVVIGARRKDRLEKIKNEIQAAGGEVLSFSVDVTKRQEMKAFAEAAVKQYGRLDVFINNAGIMPLSFLAENKVDEWDQMIDINIKGVLYGIAAALPHFQAQNSGHLINISSVAGHIVFPGCAVYSGTKFAVRAISEGFRQEVGSNIRTTIICPGAVKSELASHITDKHAADSLKPFLGIAIDAEAIAKAIAYAIEQPAEVDVNEIIVRPTAQTL</sequence>
<organism evidence="4 5">
    <name type="scientific">Parachlamydia acanthamoebae</name>
    <dbReference type="NCBI Taxonomy" id="83552"/>
    <lineage>
        <taxon>Bacteria</taxon>
        <taxon>Pseudomonadati</taxon>
        <taxon>Chlamydiota</taxon>
        <taxon>Chlamydiia</taxon>
        <taxon>Parachlamydiales</taxon>
        <taxon>Parachlamydiaceae</taxon>
        <taxon>Parachlamydia</taxon>
    </lineage>
</organism>
<reference evidence="4 5" key="1">
    <citation type="journal article" date="2014" name="Mol. Biol. Evol.">
        <title>Massive expansion of Ubiquitination-related gene families within the Chlamydiae.</title>
        <authorList>
            <person name="Domman D."/>
            <person name="Collingro A."/>
            <person name="Lagkouvardos I."/>
            <person name="Gehre L."/>
            <person name="Weinmaier T."/>
            <person name="Rattei T."/>
            <person name="Subtil A."/>
            <person name="Horn M."/>
        </authorList>
    </citation>
    <scope>NUCLEOTIDE SEQUENCE [LARGE SCALE GENOMIC DNA]</scope>
    <source>
        <strain evidence="4 5">OEW1</strain>
    </source>
</reference>
<evidence type="ECO:0000256" key="1">
    <source>
        <dbReference type="ARBA" id="ARBA00006484"/>
    </source>
</evidence>
<dbReference type="InterPro" id="IPR020904">
    <property type="entry name" value="Sc_DH/Rdtase_CS"/>
</dbReference>
<dbReference type="Gene3D" id="3.40.50.720">
    <property type="entry name" value="NAD(P)-binding Rossmann-like Domain"/>
    <property type="match status" value="1"/>
</dbReference>
<dbReference type="GO" id="GO:0016616">
    <property type="term" value="F:oxidoreductase activity, acting on the CH-OH group of donors, NAD or NADP as acceptor"/>
    <property type="evidence" value="ECO:0007669"/>
    <property type="project" value="UniProtKB-ARBA"/>
</dbReference>
<dbReference type="AlphaFoldDB" id="A0A0C1CBX3"/>